<dbReference type="InterPro" id="IPR011009">
    <property type="entry name" value="Kinase-like_dom_sf"/>
</dbReference>
<dbReference type="PANTHER" id="PTHR22988">
    <property type="entry name" value="MYOTONIC DYSTROPHY S/T KINASE-RELATED"/>
    <property type="match status" value="1"/>
</dbReference>
<dbReference type="InterPro" id="IPR000719">
    <property type="entry name" value="Prot_kinase_dom"/>
</dbReference>
<evidence type="ECO:0000256" key="7">
    <source>
        <dbReference type="ARBA" id="ARBA00022840"/>
    </source>
</evidence>
<feature type="region of interest" description="Disordered" evidence="11">
    <location>
        <begin position="462"/>
        <end position="503"/>
    </location>
</feature>
<comment type="catalytic activity">
    <reaction evidence="8">
        <text>L-threonyl-[protein] + ATP = O-phospho-L-threonyl-[protein] + ADP + H(+)</text>
        <dbReference type="Rhea" id="RHEA:46608"/>
        <dbReference type="Rhea" id="RHEA-COMP:11060"/>
        <dbReference type="Rhea" id="RHEA-COMP:11605"/>
        <dbReference type="ChEBI" id="CHEBI:15378"/>
        <dbReference type="ChEBI" id="CHEBI:30013"/>
        <dbReference type="ChEBI" id="CHEBI:30616"/>
        <dbReference type="ChEBI" id="CHEBI:61977"/>
        <dbReference type="ChEBI" id="CHEBI:456216"/>
        <dbReference type="EC" id="2.7.11.1"/>
    </reaction>
</comment>
<evidence type="ECO:0000256" key="3">
    <source>
        <dbReference type="ARBA" id="ARBA00022553"/>
    </source>
</evidence>
<evidence type="ECO:0000256" key="4">
    <source>
        <dbReference type="ARBA" id="ARBA00022679"/>
    </source>
</evidence>
<feature type="domain" description="Protein kinase" evidence="12">
    <location>
        <begin position="99"/>
        <end position="393"/>
    </location>
</feature>
<dbReference type="PROSITE" id="PS00107">
    <property type="entry name" value="PROTEIN_KINASE_ATP"/>
    <property type="match status" value="1"/>
</dbReference>
<dbReference type="EMBL" id="JAPFFF010000001">
    <property type="protein sequence ID" value="KAK8898647.1"/>
    <property type="molecule type" value="Genomic_DNA"/>
</dbReference>
<dbReference type="Proteomes" id="UP001470230">
    <property type="component" value="Unassembled WGS sequence"/>
</dbReference>
<evidence type="ECO:0000256" key="11">
    <source>
        <dbReference type="SAM" id="MobiDB-lite"/>
    </source>
</evidence>
<dbReference type="InterPro" id="IPR050839">
    <property type="entry name" value="Rho-assoc_Ser/Thr_Kinase"/>
</dbReference>
<feature type="compositionally biased region" description="Acidic residues" evidence="11">
    <location>
        <begin position="1"/>
        <end position="10"/>
    </location>
</feature>
<feature type="region of interest" description="Disordered" evidence="11">
    <location>
        <begin position="1"/>
        <end position="26"/>
    </location>
</feature>
<feature type="domain" description="AGC-kinase C-terminal" evidence="13">
    <location>
        <begin position="394"/>
        <end position="463"/>
    </location>
</feature>
<accession>A0ABR2L5Y4</accession>
<evidence type="ECO:0000313" key="14">
    <source>
        <dbReference type="EMBL" id="KAK8898647.1"/>
    </source>
</evidence>
<feature type="compositionally biased region" description="Basic and acidic residues" evidence="11">
    <location>
        <begin position="467"/>
        <end position="483"/>
    </location>
</feature>
<name>A0ABR2L5Y4_9EUKA</name>
<reference evidence="14 15" key="1">
    <citation type="submission" date="2024-04" db="EMBL/GenBank/DDBJ databases">
        <title>Tritrichomonas musculus Genome.</title>
        <authorList>
            <person name="Alves-Ferreira E."/>
            <person name="Grigg M."/>
            <person name="Lorenzi H."/>
            <person name="Galac M."/>
        </authorList>
    </citation>
    <scope>NUCLEOTIDE SEQUENCE [LARGE SCALE GENOMIC DNA]</scope>
    <source>
        <strain evidence="14 15">EAF2021</strain>
    </source>
</reference>
<dbReference type="Gene3D" id="3.30.200.20">
    <property type="entry name" value="Phosphorylase Kinase, domain 1"/>
    <property type="match status" value="1"/>
</dbReference>
<evidence type="ECO:0000313" key="15">
    <source>
        <dbReference type="Proteomes" id="UP001470230"/>
    </source>
</evidence>
<dbReference type="SMART" id="SM00133">
    <property type="entry name" value="S_TK_X"/>
    <property type="match status" value="1"/>
</dbReference>
<feature type="compositionally biased region" description="Basic residues" evidence="11">
    <location>
        <begin position="484"/>
        <end position="503"/>
    </location>
</feature>
<dbReference type="EC" id="2.7.11.1" evidence="1"/>
<evidence type="ECO:0000256" key="8">
    <source>
        <dbReference type="ARBA" id="ARBA00047899"/>
    </source>
</evidence>
<keyword evidence="15" id="KW-1185">Reference proteome</keyword>
<organism evidence="14 15">
    <name type="scientific">Tritrichomonas musculus</name>
    <dbReference type="NCBI Taxonomy" id="1915356"/>
    <lineage>
        <taxon>Eukaryota</taxon>
        <taxon>Metamonada</taxon>
        <taxon>Parabasalia</taxon>
        <taxon>Tritrichomonadida</taxon>
        <taxon>Tritrichomonadidae</taxon>
        <taxon>Tritrichomonas</taxon>
    </lineage>
</organism>
<dbReference type="PROSITE" id="PS51285">
    <property type="entry name" value="AGC_KINASE_CTER"/>
    <property type="match status" value="1"/>
</dbReference>
<feature type="region of interest" description="Disordered" evidence="11">
    <location>
        <begin position="48"/>
        <end position="77"/>
    </location>
</feature>
<dbReference type="SUPFAM" id="SSF56112">
    <property type="entry name" value="Protein kinase-like (PK-like)"/>
    <property type="match status" value="1"/>
</dbReference>
<evidence type="ECO:0000256" key="6">
    <source>
        <dbReference type="ARBA" id="ARBA00022777"/>
    </source>
</evidence>
<comment type="caution">
    <text evidence="14">The sequence shown here is derived from an EMBL/GenBank/DDBJ whole genome shotgun (WGS) entry which is preliminary data.</text>
</comment>
<protein>
    <recommendedName>
        <fullName evidence="1">non-specific serine/threonine protein kinase</fullName>
        <ecNumber evidence="1">2.7.11.1</ecNumber>
    </recommendedName>
</protein>
<evidence type="ECO:0000259" key="12">
    <source>
        <dbReference type="PROSITE" id="PS50011"/>
    </source>
</evidence>
<dbReference type="SMART" id="SM00220">
    <property type="entry name" value="S_TKc"/>
    <property type="match status" value="1"/>
</dbReference>
<keyword evidence="4" id="KW-0808">Transferase</keyword>
<dbReference type="PROSITE" id="PS00108">
    <property type="entry name" value="PROTEIN_KINASE_ST"/>
    <property type="match status" value="1"/>
</dbReference>
<dbReference type="InterPro" id="IPR008271">
    <property type="entry name" value="Ser/Thr_kinase_AS"/>
</dbReference>
<evidence type="ECO:0000256" key="10">
    <source>
        <dbReference type="PROSITE-ProRule" id="PRU10141"/>
    </source>
</evidence>
<evidence type="ECO:0000256" key="5">
    <source>
        <dbReference type="ARBA" id="ARBA00022741"/>
    </source>
</evidence>
<keyword evidence="3" id="KW-0597">Phosphoprotein</keyword>
<dbReference type="PROSITE" id="PS50011">
    <property type="entry name" value="PROTEIN_KINASE_DOM"/>
    <property type="match status" value="1"/>
</dbReference>
<dbReference type="CDD" id="cd05573">
    <property type="entry name" value="STKc_ROCK_NDR_like"/>
    <property type="match status" value="1"/>
</dbReference>
<evidence type="ECO:0000259" key="13">
    <source>
        <dbReference type="PROSITE" id="PS51285"/>
    </source>
</evidence>
<dbReference type="Pfam" id="PF00069">
    <property type="entry name" value="Pkinase"/>
    <property type="match status" value="2"/>
</dbReference>
<keyword evidence="7 10" id="KW-0067">ATP-binding</keyword>
<feature type="binding site" evidence="10">
    <location>
        <position position="138"/>
    </location>
    <ligand>
        <name>ATP</name>
        <dbReference type="ChEBI" id="CHEBI:30616"/>
    </ligand>
</feature>
<keyword evidence="6 14" id="KW-0418">Kinase</keyword>
<dbReference type="PANTHER" id="PTHR22988:SF76">
    <property type="entry name" value="CHROMOSOME UNDETERMINED SCAFFOLD_135, WHOLE GENOME SHOTGUN SEQUENCE"/>
    <property type="match status" value="1"/>
</dbReference>
<dbReference type="InterPro" id="IPR017441">
    <property type="entry name" value="Protein_kinase_ATP_BS"/>
</dbReference>
<gene>
    <name evidence="14" type="ORF">M9Y10_000939</name>
</gene>
<dbReference type="GO" id="GO:0016301">
    <property type="term" value="F:kinase activity"/>
    <property type="evidence" value="ECO:0007669"/>
    <property type="project" value="UniProtKB-KW"/>
</dbReference>
<sequence length="503" mass="58454">MSAPENEESEQPTPASQPVRRASRTSKIKSDITKLLLEQHFQELFKETSENRKRHQDFKDKLQKSNFSKREQKSIENEFSKTETNAKRVKRRLLKIDQFEKLKLVGRGAFGDVYVVRYKEDNQIYAMKILYKTELIAKGQILNTLAERDFLSQADNPWSVQLFFSFQDSKRLYLVMEFLPGGDVMNLLIKRGVLTETETRFFIAETLMAIHCVHKTGFIHRDIKPDNLLLNKEGHIRLTDFGLSTKTDRYSDPLTALIDELTDVAKNGDNDDPSTVDDLSTQPIREKRRREQVCSTVGTPDYIAPEVLLKKPYTFSVDFWSLGAIMYEMLFGAPPFLDDTPRGTAIRIVKWRQTLQFPDVPSVSPEAIDLIKKLLCNAEDRLDFEGIKAHPFFQGIDFDYLQSMQSPYIPPVKSEIDTSNFDEFEPREEIDDDNLDESDPNNIANFAFMGFKYNKTAQTTMPTFDLDEVKNDKEKKDKKDKDKKEKKHKEKKEKKHKKDKEEK</sequence>
<evidence type="ECO:0000256" key="2">
    <source>
        <dbReference type="ARBA" id="ARBA00022527"/>
    </source>
</evidence>
<dbReference type="InterPro" id="IPR000961">
    <property type="entry name" value="AGC-kinase_C"/>
</dbReference>
<keyword evidence="5 10" id="KW-0547">Nucleotide-binding</keyword>
<proteinExistence type="predicted"/>
<evidence type="ECO:0000256" key="9">
    <source>
        <dbReference type="ARBA" id="ARBA00048679"/>
    </source>
</evidence>
<comment type="catalytic activity">
    <reaction evidence="9">
        <text>L-seryl-[protein] + ATP = O-phospho-L-seryl-[protein] + ADP + H(+)</text>
        <dbReference type="Rhea" id="RHEA:17989"/>
        <dbReference type="Rhea" id="RHEA-COMP:9863"/>
        <dbReference type="Rhea" id="RHEA-COMP:11604"/>
        <dbReference type="ChEBI" id="CHEBI:15378"/>
        <dbReference type="ChEBI" id="CHEBI:29999"/>
        <dbReference type="ChEBI" id="CHEBI:30616"/>
        <dbReference type="ChEBI" id="CHEBI:83421"/>
        <dbReference type="ChEBI" id="CHEBI:456216"/>
        <dbReference type="EC" id="2.7.11.1"/>
    </reaction>
</comment>
<dbReference type="Gene3D" id="1.10.510.10">
    <property type="entry name" value="Transferase(Phosphotransferase) domain 1"/>
    <property type="match status" value="1"/>
</dbReference>
<evidence type="ECO:0000256" key="1">
    <source>
        <dbReference type="ARBA" id="ARBA00012513"/>
    </source>
</evidence>
<keyword evidence="2" id="KW-0723">Serine/threonine-protein kinase</keyword>